<dbReference type="InterPro" id="IPR055170">
    <property type="entry name" value="GFO_IDH_MocA-like_dom"/>
</dbReference>
<dbReference type="Proteomes" id="UP000256485">
    <property type="component" value="Unassembled WGS sequence"/>
</dbReference>
<dbReference type="GO" id="GO:0016491">
    <property type="term" value="F:oxidoreductase activity"/>
    <property type="evidence" value="ECO:0007669"/>
    <property type="project" value="UniProtKB-KW"/>
</dbReference>
<dbReference type="Gene3D" id="3.40.50.720">
    <property type="entry name" value="NAD(P)-binding Rossmann-like Domain"/>
    <property type="match status" value="1"/>
</dbReference>
<organism evidence="4 5">
    <name type="scientific">Thermasporomyces composti</name>
    <dbReference type="NCBI Taxonomy" id="696763"/>
    <lineage>
        <taxon>Bacteria</taxon>
        <taxon>Bacillati</taxon>
        <taxon>Actinomycetota</taxon>
        <taxon>Actinomycetes</taxon>
        <taxon>Propionibacteriales</taxon>
        <taxon>Nocardioidaceae</taxon>
        <taxon>Thermasporomyces</taxon>
    </lineage>
</organism>
<dbReference type="OrthoDB" id="9815825at2"/>
<keyword evidence="5" id="KW-1185">Reference proteome</keyword>
<dbReference type="RefSeq" id="WP_115850539.1">
    <property type="nucleotide sequence ID" value="NZ_QTUC01000001.1"/>
</dbReference>
<feature type="domain" description="Gfo/Idh/MocA-like oxidoreductase N-terminal" evidence="2">
    <location>
        <begin position="5"/>
        <end position="124"/>
    </location>
</feature>
<proteinExistence type="predicted"/>
<dbReference type="GO" id="GO:0000166">
    <property type="term" value="F:nucleotide binding"/>
    <property type="evidence" value="ECO:0007669"/>
    <property type="project" value="InterPro"/>
</dbReference>
<name>A0A3D9V5G1_THECX</name>
<sequence length="371" mass="40519">MTEPLRIGVVGAGTLVQRGILPHLSQEDVHDRVRPQAVCDPVPGRAAEVAARFGVPRAYESYEELLEHGDVDIVTIASPIGLHYEQCRMALDAGKHVHVNKTMTTTVAEATDLIERARDRGLKIVASPGEALRPHNTYIKELLADGAIGTLCWATCGAAFGTYHEDEPERLAQGTPIDPSWYFRKPGGGPLYDMTVYSLHGLTSILGPVRRVSAMSATRIRERTFHGTTVPCDADDNTVMLLDFGDGLFAFAYGTAAGTINRGFTGNYFGTKGAILGLEMNGRPLEFPGHEIARQAPGVLGLQWLLPHVVGPHRHIDEQHVFEDIMQLVDWVRDDIPTVVTAEHARHVIDIIESAYRSAATGQTVELTTTF</sequence>
<feature type="domain" description="GFO/IDH/MocA-like oxidoreductase" evidence="3">
    <location>
        <begin position="139"/>
        <end position="275"/>
    </location>
</feature>
<comment type="caution">
    <text evidence="4">The sequence shown here is derived from an EMBL/GenBank/DDBJ whole genome shotgun (WGS) entry which is preliminary data.</text>
</comment>
<dbReference type="Gene3D" id="3.30.360.10">
    <property type="entry name" value="Dihydrodipicolinate Reductase, domain 2"/>
    <property type="match status" value="1"/>
</dbReference>
<evidence type="ECO:0000259" key="3">
    <source>
        <dbReference type="Pfam" id="PF22725"/>
    </source>
</evidence>
<evidence type="ECO:0000259" key="2">
    <source>
        <dbReference type="Pfam" id="PF01408"/>
    </source>
</evidence>
<gene>
    <name evidence="4" type="ORF">DFJ64_2434</name>
</gene>
<dbReference type="SUPFAM" id="SSF55347">
    <property type="entry name" value="Glyceraldehyde-3-phosphate dehydrogenase-like, C-terminal domain"/>
    <property type="match status" value="1"/>
</dbReference>
<dbReference type="InterPro" id="IPR050463">
    <property type="entry name" value="Gfo/Idh/MocA_oxidrdct_glycsds"/>
</dbReference>
<dbReference type="PANTHER" id="PTHR43818:SF11">
    <property type="entry name" value="BCDNA.GH03377"/>
    <property type="match status" value="1"/>
</dbReference>
<dbReference type="PANTHER" id="PTHR43818">
    <property type="entry name" value="BCDNA.GH03377"/>
    <property type="match status" value="1"/>
</dbReference>
<accession>A0A3D9V5G1</accession>
<dbReference type="Pfam" id="PF22725">
    <property type="entry name" value="GFO_IDH_MocA_C3"/>
    <property type="match status" value="1"/>
</dbReference>
<dbReference type="EMBL" id="QTUC01000001">
    <property type="protein sequence ID" value="REF36998.1"/>
    <property type="molecule type" value="Genomic_DNA"/>
</dbReference>
<reference evidence="4 5" key="1">
    <citation type="submission" date="2018-08" db="EMBL/GenBank/DDBJ databases">
        <title>Sequencing the genomes of 1000 actinobacteria strains.</title>
        <authorList>
            <person name="Klenk H.-P."/>
        </authorList>
    </citation>
    <scope>NUCLEOTIDE SEQUENCE [LARGE SCALE GENOMIC DNA]</scope>
    <source>
        <strain evidence="4 5">DSM 22891</strain>
    </source>
</reference>
<dbReference type="InterPro" id="IPR000683">
    <property type="entry name" value="Gfo/Idh/MocA-like_OxRdtase_N"/>
</dbReference>
<evidence type="ECO:0000313" key="5">
    <source>
        <dbReference type="Proteomes" id="UP000256485"/>
    </source>
</evidence>
<evidence type="ECO:0000313" key="4">
    <source>
        <dbReference type="EMBL" id="REF36998.1"/>
    </source>
</evidence>
<dbReference type="Pfam" id="PF01408">
    <property type="entry name" value="GFO_IDH_MocA"/>
    <property type="match status" value="1"/>
</dbReference>
<dbReference type="InterPro" id="IPR036291">
    <property type="entry name" value="NAD(P)-bd_dom_sf"/>
</dbReference>
<dbReference type="SUPFAM" id="SSF51735">
    <property type="entry name" value="NAD(P)-binding Rossmann-fold domains"/>
    <property type="match status" value="1"/>
</dbReference>
<evidence type="ECO:0000256" key="1">
    <source>
        <dbReference type="ARBA" id="ARBA00023002"/>
    </source>
</evidence>
<protein>
    <submittedName>
        <fullName evidence="4">Putative dehydrogenase</fullName>
    </submittedName>
</protein>
<dbReference type="AlphaFoldDB" id="A0A3D9V5G1"/>
<keyword evidence="1" id="KW-0560">Oxidoreductase</keyword>